<dbReference type="SUPFAM" id="SSF54197">
    <property type="entry name" value="HIT-like"/>
    <property type="match status" value="1"/>
</dbReference>
<proteinExistence type="predicted"/>
<organism evidence="3 4">
    <name type="scientific">Lactobacillus ultunensis DSM 16047</name>
    <dbReference type="NCBI Taxonomy" id="525365"/>
    <lineage>
        <taxon>Bacteria</taxon>
        <taxon>Bacillati</taxon>
        <taxon>Bacillota</taxon>
        <taxon>Bacilli</taxon>
        <taxon>Lactobacillales</taxon>
        <taxon>Lactobacillaceae</taxon>
        <taxon>Lactobacillus</taxon>
    </lineage>
</organism>
<feature type="non-terminal residue" evidence="3">
    <location>
        <position position="1"/>
    </location>
</feature>
<evidence type="ECO:0000313" key="4">
    <source>
        <dbReference type="Proteomes" id="UP000005583"/>
    </source>
</evidence>
<evidence type="ECO:0000259" key="1">
    <source>
        <dbReference type="Pfam" id="PF16285"/>
    </source>
</evidence>
<dbReference type="Gene3D" id="3.30.428.10">
    <property type="entry name" value="HIT-like"/>
    <property type="match status" value="1"/>
</dbReference>
<reference evidence="3 4" key="1">
    <citation type="submission" date="2009-01" db="EMBL/GenBank/DDBJ databases">
        <authorList>
            <person name="Qin X."/>
            <person name="Bachman B."/>
            <person name="Battles P."/>
            <person name="Bell A."/>
            <person name="Bess C."/>
            <person name="Bickham C."/>
            <person name="Chaboub L."/>
            <person name="Chen D."/>
            <person name="Coyle M."/>
            <person name="Deiros D.R."/>
            <person name="Dinh H."/>
            <person name="Forbes L."/>
            <person name="Fowler G."/>
            <person name="Francisco L."/>
            <person name="Fu Q."/>
            <person name="Gubbala S."/>
            <person name="Hale W."/>
            <person name="Han Y."/>
            <person name="Hemphill L."/>
            <person name="Highlander S.K."/>
            <person name="Hirani K."/>
            <person name="Hogues M."/>
            <person name="Jackson L."/>
            <person name="Jakkamsetti A."/>
            <person name="Javaid M."/>
            <person name="Jiang H."/>
            <person name="Korchina V."/>
            <person name="Kovar C."/>
            <person name="Lara F."/>
            <person name="Lee S."/>
            <person name="Mata R."/>
            <person name="Mathew T."/>
            <person name="Moen C."/>
            <person name="Morales K."/>
            <person name="Munidasa M."/>
            <person name="Nazareth L."/>
            <person name="Ngo R."/>
            <person name="Nguyen L."/>
            <person name="Okwuonu G."/>
            <person name="Ongeri F."/>
            <person name="Patil S."/>
            <person name="Petrosino J."/>
            <person name="Pham C."/>
            <person name="Pham P."/>
            <person name="Pu L.-L."/>
            <person name="Puazo M."/>
            <person name="Raj R."/>
            <person name="Reid J."/>
            <person name="Rouhana J."/>
            <person name="Saada N."/>
            <person name="Shang Y."/>
            <person name="Simmons D."/>
            <person name="Thornton R."/>
            <person name="Warren J."/>
            <person name="Weissenberger G."/>
            <person name="Zhang J."/>
            <person name="Zhang L."/>
            <person name="Zhou C."/>
            <person name="Zhu D."/>
            <person name="Muzny D."/>
            <person name="Worley K."/>
            <person name="Gibbs R."/>
        </authorList>
    </citation>
    <scope>NUCLEOTIDE SEQUENCE [LARGE SCALE GENOMIC DNA]</scope>
    <source>
        <strain evidence="3 4">DSM 16047</strain>
    </source>
</reference>
<sequence>ITIFIFKGKIMNNNPLVFQLSVAKNKPQSYRKDKPKNACPFCDIENLTDIYQREDDLIWLHNKYPTLRDTLQTVLIESSEHHGDISTYTQEHNRKLMHFSLDCFERMNQNIKYQSVVWYKNYGPHSGGSLIHPHMQIVGFEHEDGYKYIHPNNFEGETLFDENGVEVNIAKHPVQGYTELNINLIDRNSIDLWADWIQSGAKYLLNVMYNGRCDSYNLFFYPRNDGGICAKYITRFEAPPYFVGYKLSQVNDEITLDKEAKCFRKFYDKGSK</sequence>
<evidence type="ECO:0000259" key="2">
    <source>
        <dbReference type="Pfam" id="PF20956"/>
    </source>
</evidence>
<evidence type="ECO:0008006" key="5">
    <source>
        <dbReference type="Google" id="ProtNLM"/>
    </source>
</evidence>
<name>C2EPA5_9LACO</name>
<dbReference type="AlphaFoldDB" id="C2EPA5"/>
<dbReference type="InterPro" id="IPR046322">
    <property type="entry name" value="DUF4931"/>
</dbReference>
<evidence type="ECO:0000313" key="3">
    <source>
        <dbReference type="EMBL" id="EEJ71600.1"/>
    </source>
</evidence>
<dbReference type="Pfam" id="PF16285">
    <property type="entry name" value="DUF4931_N"/>
    <property type="match status" value="1"/>
</dbReference>
<dbReference type="Proteomes" id="UP000005583">
    <property type="component" value="Unassembled WGS sequence"/>
</dbReference>
<dbReference type="PIRSF" id="PIRSF031505">
    <property type="entry name" value="GalT_short"/>
    <property type="match status" value="1"/>
</dbReference>
<dbReference type="InterPro" id="IPR036265">
    <property type="entry name" value="HIT-like_sf"/>
</dbReference>
<dbReference type="HOGENOM" id="CLU_1021213_0_0_9"/>
<feature type="domain" description="DUF4931" evidence="2">
    <location>
        <begin position="149"/>
        <end position="254"/>
    </location>
</feature>
<dbReference type="eggNOG" id="COG1085">
    <property type="taxonomic scope" value="Bacteria"/>
</dbReference>
<dbReference type="InterPro" id="IPR012361">
    <property type="entry name" value="GalT_short"/>
</dbReference>
<comment type="caution">
    <text evidence="3">The sequence shown here is derived from an EMBL/GenBank/DDBJ whole genome shotgun (WGS) entry which is preliminary data.</text>
</comment>
<feature type="domain" description="DUF4931" evidence="1">
    <location>
        <begin position="18"/>
        <end position="141"/>
    </location>
</feature>
<gene>
    <name evidence="3" type="ORF">HMPREF0548_1501</name>
</gene>
<accession>C2EPA5</accession>
<dbReference type="EMBL" id="ACGU01000069">
    <property type="protein sequence ID" value="EEJ71600.1"/>
    <property type="molecule type" value="Genomic_DNA"/>
</dbReference>
<dbReference type="STRING" id="525365.HMPREF0548_1501"/>
<protein>
    <recommendedName>
        <fullName evidence="5">DUF4931 domain-containing protein</fullName>
    </recommendedName>
</protein>
<keyword evidence="4" id="KW-1185">Reference proteome</keyword>
<dbReference type="Pfam" id="PF20956">
    <property type="entry name" value="DUF4931_C"/>
    <property type="match status" value="1"/>
</dbReference>
<dbReference type="InterPro" id="IPR049285">
    <property type="entry name" value="DUF4931_C"/>
</dbReference>